<feature type="region of interest" description="Disordered" evidence="1">
    <location>
        <begin position="1"/>
        <end position="73"/>
    </location>
</feature>
<gene>
    <name evidence="2" type="ORF">Dda_7556</name>
</gene>
<name>A0AAD6NGY0_DREDA</name>
<dbReference type="AlphaFoldDB" id="A0AAD6NGY0"/>
<feature type="compositionally biased region" description="Acidic residues" evidence="1">
    <location>
        <begin position="36"/>
        <end position="45"/>
    </location>
</feature>
<proteinExistence type="predicted"/>
<sequence length="73" mass="8362">MDRIVDKAQVRYEERTEEARSGENKSNGEGEVGQGGDDEEEEEEDGVMRWMRADKSKSRAGARDERATNNERQ</sequence>
<reference evidence="2" key="1">
    <citation type="submission" date="2023-01" db="EMBL/GenBank/DDBJ databases">
        <title>The chitinases involved in constricting ring structure development in the nematode-trapping fungus Drechslerella dactyloides.</title>
        <authorList>
            <person name="Wang R."/>
            <person name="Zhang L."/>
            <person name="Tang P."/>
            <person name="Li S."/>
            <person name="Liang L."/>
        </authorList>
    </citation>
    <scope>NUCLEOTIDE SEQUENCE</scope>
    <source>
        <strain evidence="2">YMF1.00031</strain>
    </source>
</reference>
<evidence type="ECO:0000313" key="2">
    <source>
        <dbReference type="EMBL" id="KAJ6257767.1"/>
    </source>
</evidence>
<evidence type="ECO:0000256" key="1">
    <source>
        <dbReference type="SAM" id="MobiDB-lite"/>
    </source>
</evidence>
<dbReference type="Proteomes" id="UP001221413">
    <property type="component" value="Unassembled WGS sequence"/>
</dbReference>
<keyword evidence="3" id="KW-1185">Reference proteome</keyword>
<accession>A0AAD6NGY0</accession>
<feature type="compositionally biased region" description="Basic and acidic residues" evidence="1">
    <location>
        <begin position="1"/>
        <end position="28"/>
    </location>
</feature>
<evidence type="ECO:0000313" key="3">
    <source>
        <dbReference type="Proteomes" id="UP001221413"/>
    </source>
</evidence>
<comment type="caution">
    <text evidence="2">The sequence shown here is derived from an EMBL/GenBank/DDBJ whole genome shotgun (WGS) entry which is preliminary data.</text>
</comment>
<dbReference type="EMBL" id="JAQGDS010000010">
    <property type="protein sequence ID" value="KAJ6257767.1"/>
    <property type="molecule type" value="Genomic_DNA"/>
</dbReference>
<protein>
    <submittedName>
        <fullName evidence="2">Uncharacterized protein</fullName>
    </submittedName>
</protein>
<feature type="compositionally biased region" description="Basic and acidic residues" evidence="1">
    <location>
        <begin position="51"/>
        <end position="73"/>
    </location>
</feature>
<organism evidence="2 3">
    <name type="scientific">Drechslerella dactyloides</name>
    <name type="common">Nematode-trapping fungus</name>
    <name type="synonym">Arthrobotrys dactyloides</name>
    <dbReference type="NCBI Taxonomy" id="74499"/>
    <lineage>
        <taxon>Eukaryota</taxon>
        <taxon>Fungi</taxon>
        <taxon>Dikarya</taxon>
        <taxon>Ascomycota</taxon>
        <taxon>Pezizomycotina</taxon>
        <taxon>Orbiliomycetes</taxon>
        <taxon>Orbiliales</taxon>
        <taxon>Orbiliaceae</taxon>
        <taxon>Drechslerella</taxon>
    </lineage>
</organism>